<feature type="region of interest" description="Disordered" evidence="7">
    <location>
        <begin position="126"/>
        <end position="160"/>
    </location>
</feature>
<dbReference type="GO" id="GO:0003964">
    <property type="term" value="F:RNA-directed DNA polymerase activity"/>
    <property type="evidence" value="ECO:0007669"/>
    <property type="project" value="UniProtKB-KW"/>
</dbReference>
<dbReference type="PANTHER" id="PTHR48475">
    <property type="entry name" value="RIBONUCLEASE H"/>
    <property type="match status" value="1"/>
</dbReference>
<dbReference type="InterPro" id="IPR001584">
    <property type="entry name" value="Integrase_cat-core"/>
</dbReference>
<organism evidence="9 10">
    <name type="scientific">Lolium multiflorum</name>
    <name type="common">Italian ryegrass</name>
    <name type="synonym">Lolium perenne subsp. multiflorum</name>
    <dbReference type="NCBI Taxonomy" id="4521"/>
    <lineage>
        <taxon>Eukaryota</taxon>
        <taxon>Viridiplantae</taxon>
        <taxon>Streptophyta</taxon>
        <taxon>Embryophyta</taxon>
        <taxon>Tracheophyta</taxon>
        <taxon>Spermatophyta</taxon>
        <taxon>Magnoliopsida</taxon>
        <taxon>Liliopsida</taxon>
        <taxon>Poales</taxon>
        <taxon>Poaceae</taxon>
        <taxon>BOP clade</taxon>
        <taxon>Pooideae</taxon>
        <taxon>Poodae</taxon>
        <taxon>Poeae</taxon>
        <taxon>Poeae Chloroplast Group 2 (Poeae type)</taxon>
        <taxon>Loliodinae</taxon>
        <taxon>Loliinae</taxon>
        <taxon>Lolium</taxon>
    </lineage>
</organism>
<evidence type="ECO:0000313" key="9">
    <source>
        <dbReference type="EMBL" id="KAK1661893.1"/>
    </source>
</evidence>
<accession>A0AAD8SR95</accession>
<keyword evidence="5" id="KW-0378">Hydrolase</keyword>
<evidence type="ECO:0000256" key="1">
    <source>
        <dbReference type="ARBA" id="ARBA00022679"/>
    </source>
</evidence>
<comment type="caution">
    <text evidence="9">The sequence shown here is derived from an EMBL/GenBank/DDBJ whole genome shotgun (WGS) entry which is preliminary data.</text>
</comment>
<dbReference type="InterPro" id="IPR036397">
    <property type="entry name" value="RNaseH_sf"/>
</dbReference>
<name>A0AAD8SR95_LOLMU</name>
<keyword evidence="4" id="KW-0255">Endonuclease</keyword>
<feature type="domain" description="Integrase catalytic" evidence="8">
    <location>
        <begin position="1661"/>
        <end position="1827"/>
    </location>
</feature>
<keyword evidence="6" id="KW-0695">RNA-directed DNA polymerase</keyword>
<evidence type="ECO:0000256" key="7">
    <source>
        <dbReference type="SAM" id="MobiDB-lite"/>
    </source>
</evidence>
<dbReference type="InterPro" id="IPR002156">
    <property type="entry name" value="RNaseH_domain"/>
</dbReference>
<keyword evidence="3" id="KW-0540">Nuclease</keyword>
<feature type="compositionally biased region" description="Basic and acidic residues" evidence="7">
    <location>
        <begin position="343"/>
        <end position="352"/>
    </location>
</feature>
<dbReference type="SUPFAM" id="SSF56672">
    <property type="entry name" value="DNA/RNA polymerases"/>
    <property type="match status" value="1"/>
</dbReference>
<dbReference type="GO" id="GO:0015074">
    <property type="term" value="P:DNA integration"/>
    <property type="evidence" value="ECO:0007669"/>
    <property type="project" value="InterPro"/>
</dbReference>
<feature type="region of interest" description="Disordered" evidence="7">
    <location>
        <begin position="792"/>
        <end position="820"/>
    </location>
</feature>
<dbReference type="Gene3D" id="3.30.420.10">
    <property type="entry name" value="Ribonuclease H-like superfamily/Ribonuclease H"/>
    <property type="match status" value="2"/>
</dbReference>
<feature type="compositionally biased region" description="Polar residues" evidence="7">
    <location>
        <begin position="701"/>
        <end position="725"/>
    </location>
</feature>
<feature type="compositionally biased region" description="Polar residues" evidence="7">
    <location>
        <begin position="324"/>
        <end position="341"/>
    </location>
</feature>
<dbReference type="InterPro" id="IPR012337">
    <property type="entry name" value="RNaseH-like_sf"/>
</dbReference>
<dbReference type="Pfam" id="PF00665">
    <property type="entry name" value="rve"/>
    <property type="match status" value="1"/>
</dbReference>
<keyword evidence="2" id="KW-0548">Nucleotidyltransferase</keyword>
<protein>
    <recommendedName>
        <fullName evidence="8">Integrase catalytic domain-containing protein</fullName>
    </recommendedName>
</protein>
<dbReference type="PANTHER" id="PTHR48475:SF1">
    <property type="entry name" value="RNASE H TYPE-1 DOMAIN-CONTAINING PROTEIN"/>
    <property type="match status" value="1"/>
</dbReference>
<dbReference type="Pfam" id="PF17917">
    <property type="entry name" value="RT_RNaseH"/>
    <property type="match status" value="1"/>
</dbReference>
<dbReference type="InterPro" id="IPR005162">
    <property type="entry name" value="Retrotrans_gag_dom"/>
</dbReference>
<evidence type="ECO:0000256" key="3">
    <source>
        <dbReference type="ARBA" id="ARBA00022722"/>
    </source>
</evidence>
<proteinExistence type="predicted"/>
<evidence type="ECO:0000259" key="8">
    <source>
        <dbReference type="PROSITE" id="PS50994"/>
    </source>
</evidence>
<dbReference type="Gene3D" id="3.10.10.10">
    <property type="entry name" value="HIV Type 1 Reverse Transcriptase, subunit A, domain 1"/>
    <property type="match status" value="1"/>
</dbReference>
<dbReference type="GO" id="GO:0004523">
    <property type="term" value="F:RNA-DNA hybrid ribonuclease activity"/>
    <property type="evidence" value="ECO:0007669"/>
    <property type="project" value="InterPro"/>
</dbReference>
<dbReference type="GO" id="GO:0003676">
    <property type="term" value="F:nucleic acid binding"/>
    <property type="evidence" value="ECO:0007669"/>
    <property type="project" value="InterPro"/>
</dbReference>
<dbReference type="Pfam" id="PF03732">
    <property type="entry name" value="Retrotrans_gag"/>
    <property type="match status" value="1"/>
</dbReference>
<dbReference type="InterPro" id="IPR041373">
    <property type="entry name" value="RT_RNaseH"/>
</dbReference>
<evidence type="ECO:0000313" key="10">
    <source>
        <dbReference type="Proteomes" id="UP001231189"/>
    </source>
</evidence>
<feature type="region of interest" description="Disordered" evidence="7">
    <location>
        <begin position="1880"/>
        <end position="1906"/>
    </location>
</feature>
<evidence type="ECO:0000256" key="4">
    <source>
        <dbReference type="ARBA" id="ARBA00022759"/>
    </source>
</evidence>
<evidence type="ECO:0000256" key="2">
    <source>
        <dbReference type="ARBA" id="ARBA00022695"/>
    </source>
</evidence>
<dbReference type="EMBL" id="JAUUTY010000003">
    <property type="protein sequence ID" value="KAK1661893.1"/>
    <property type="molecule type" value="Genomic_DNA"/>
</dbReference>
<feature type="compositionally biased region" description="Polar residues" evidence="7">
    <location>
        <begin position="1502"/>
        <end position="1515"/>
    </location>
</feature>
<evidence type="ECO:0000256" key="6">
    <source>
        <dbReference type="ARBA" id="ARBA00022918"/>
    </source>
</evidence>
<gene>
    <name evidence="9" type="ORF">QYE76_050052</name>
</gene>
<dbReference type="PROSITE" id="PS50994">
    <property type="entry name" value="INTEGRASE"/>
    <property type="match status" value="1"/>
</dbReference>
<feature type="region of interest" description="Disordered" evidence="7">
    <location>
        <begin position="1496"/>
        <end position="1515"/>
    </location>
</feature>
<dbReference type="CDD" id="cd09279">
    <property type="entry name" value="RNase_HI_like"/>
    <property type="match status" value="1"/>
</dbReference>
<reference evidence="9" key="1">
    <citation type="submission" date="2023-07" db="EMBL/GenBank/DDBJ databases">
        <title>A chromosome-level genome assembly of Lolium multiflorum.</title>
        <authorList>
            <person name="Chen Y."/>
            <person name="Copetti D."/>
            <person name="Kolliker R."/>
            <person name="Studer B."/>
        </authorList>
    </citation>
    <scope>NUCLEOTIDE SEQUENCE</scope>
    <source>
        <strain evidence="9">02402/16</strain>
        <tissue evidence="9">Leaf</tissue>
    </source>
</reference>
<feature type="compositionally biased region" description="Low complexity" evidence="7">
    <location>
        <begin position="796"/>
        <end position="807"/>
    </location>
</feature>
<dbReference type="Gene3D" id="1.10.340.70">
    <property type="match status" value="1"/>
</dbReference>
<dbReference type="InterPro" id="IPR043502">
    <property type="entry name" value="DNA/RNA_pol_sf"/>
</dbReference>
<keyword evidence="1" id="KW-0808">Transferase</keyword>
<feature type="region of interest" description="Disordered" evidence="7">
    <location>
        <begin position="320"/>
        <end position="385"/>
    </location>
</feature>
<dbReference type="Pfam" id="PF13456">
    <property type="entry name" value="RVT_3"/>
    <property type="match status" value="1"/>
</dbReference>
<feature type="region of interest" description="Disordered" evidence="7">
    <location>
        <begin position="668"/>
        <end position="744"/>
    </location>
</feature>
<keyword evidence="10" id="KW-1185">Reference proteome</keyword>
<dbReference type="SUPFAM" id="SSF53098">
    <property type="entry name" value="Ribonuclease H-like"/>
    <property type="match status" value="2"/>
</dbReference>
<dbReference type="Proteomes" id="UP001231189">
    <property type="component" value="Unassembled WGS sequence"/>
</dbReference>
<sequence length="1932" mass="214699">MASARSPRRQLAPTVGHEVALAGVHIRAGILDVNGERTVSALVQSLYNIDFINDNAGCFANGGMFPQNGRTIEFGSIRVYLGTVPVRQHLSPVLVAPDPPRWLCAGRAAGSVEVMMAGAVNTGKGAVEEGAERAASTRPAKPPLERDAGVAGASSAPPATPLQAAMNTLATPIAQNIDPAKAQEELEATRKALLTGGADIIRAQRELNLTLREYNAAHGFASASAHAARMPENRLKARNLDQDLRKEVLAGKSASVSVSIVEKPKYSSPDKTIKAAKAAVELCESLSGDELAKQQERVKELLKTIEQQNAEQLAKLNEAVASKSARSTKNAGSKSQGQASSPHPDKRKEKNARQMTVYDPVLAGKQKAGQYDAGRKSQGADRGYAKGGYAGNNHAGRYETGQNYQAARVACVDEEMPPPGYRQARAAELEEYDESDSEAERTRVRRNPLGERLGERCLPDRDARHRLDRVRLSAIVECEGPPGPRCFGPRIMREEPPVRNFQLPRDTRTYDGTTKPEDWLTDYVTAVYVAGGGVNRRWAVRIIPSYLVGPARIWLNNLPAGSINGWLDFEEAFVNNFSSTYKRPNRPQQLALCQQRAGEPDRDYLTRWNSMRNTCEGVIEAQAIAWFSQGCRRGSPLWQRLQRSMPTTLAEMIRVADSYALGDPMQPAVQAEPEQSNPHQQQYRDNRNNKRREDFPDRRYASQQVAAVQENSDASGSQRQKTGSQPWAGPKKQWVEKKPWGQKKNWQEPVKYTMEAAMDQPCRWHTPNPDHPSNHLTKDCSWTKFLMQKGAVKDAQAPGGPMQQQQQLPPPPPLTGANALPVQPNRQQYQQVNRVEQNNDQPPPPAPLGRNVYEDPHLCMVVFVTEPMDRQSVHRRSMEVNAVMPAVPKYMLWSDQEITWSFKDHPKVMPNPGGYALVVDPIMKGPETRVKFSKVLIDNGSSINIMYKHTMRKIRVDVSFGGRDNCRVENLEFEVVDLDSPYHALLGRPALAAFMASTHTAYLKMKMPAPRGPLTVVGNYKVSMETASAGSNLAESLVIAEEKKRMQTAVALAQSSKLSLAAMSGSLDSPAFKPTNETKNIVLDPAYPERTVRIGVPRELAEHSLNVRKDAKPVRQPLRRFAEDRRKIIGEEVTKLLVAGFIVEVTHTEWLANPVLVEKKKDENLEAQLAKVWRMCIDYTNLNKACPRDPFPLPRIDQVIDSTAGFVVEREEEGKTVQRPVYYLSEVLSSSKQNYPHFQKMTYGVFMAATKLKHYFEEHPMKVVSEAPISDIMGNKDASGRIAKWAIQLSPYVPVYERRDAIKSQALADFLVDWAEIQYKPPEHKIEYWKMHFDGSKLKEGLGAGVVLTSPKGDHLRYVLQVHFRASNNVAEYEALIHGLKVAKEIGALRIICYGDSDLVVQQCSGDWDAKDANMASYRFHVQKIAGFFEGCEFHHVPRAENEAADTLSKLGSSRQEIPPGIALAHLRVPSIKPSPESESIFVPESHVVPMEVDEGNPGTAPANSGTAPVNSGTATPVPEEAMLVDSMDIDMPVFVVREAPSWVEPIKEFLINGTLPVDENESRRIQRRSKAYTIINGEVYKRSVTGVLQRCVEPEEGKEMLEEIHRGECGHHASSRALVAKVFRHGFYWPTALDNAEDLVRKCNGCQRYAKQNHTPASGLKTIPLTWPFAVWCLDMVGPFKTARGNMTHILVMVDKFTKWLEVKPIAKCDGHTAVKFLKDVILRYGYPHSIITDNGTNFAQGEFKRFCESKNIRLDLCSVAHPQGNGQVERTNALVLSGIKPRLIDAMEKSPGCWIDELPSVLWSLRTTPNRSTGYTPFFMVYGAEAVIPTDILHDSPRVQLYTEEEPGGRRGLCPGRWALVWPPALTLRLLKASVAKPPVQSHDTENLTRRRRRESHLGDSEIASGTLPERGFISGGLFTAMVASGVMSE</sequence>
<feature type="compositionally biased region" description="Basic and acidic residues" evidence="7">
    <location>
        <begin position="682"/>
        <end position="700"/>
    </location>
</feature>
<evidence type="ECO:0000256" key="5">
    <source>
        <dbReference type="ARBA" id="ARBA00022801"/>
    </source>
</evidence>